<keyword evidence="2" id="KW-1185">Reference proteome</keyword>
<sequence length="83" mass="9693">MELKTELAFEDILHAVQHLPENQRAILKEELTKTAVASSKKKKTDDDNLTDFQKMLLNAPVMTAEEYENFKEVRTRLNNWTTK</sequence>
<protein>
    <submittedName>
        <fullName evidence="1">Uncharacterized protein</fullName>
    </submittedName>
</protein>
<dbReference type="EMBL" id="BAAAZC010000029">
    <property type="protein sequence ID" value="GAA3987015.1"/>
    <property type="molecule type" value="Genomic_DNA"/>
</dbReference>
<accession>A0ABP7QTV2</accession>
<comment type="caution">
    <text evidence="1">The sequence shown here is derived from an EMBL/GenBank/DDBJ whole genome shotgun (WGS) entry which is preliminary data.</text>
</comment>
<organism evidence="1 2">
    <name type="scientific">Mucilaginibacter dorajii</name>
    <dbReference type="NCBI Taxonomy" id="692994"/>
    <lineage>
        <taxon>Bacteria</taxon>
        <taxon>Pseudomonadati</taxon>
        <taxon>Bacteroidota</taxon>
        <taxon>Sphingobacteriia</taxon>
        <taxon>Sphingobacteriales</taxon>
        <taxon>Sphingobacteriaceae</taxon>
        <taxon>Mucilaginibacter</taxon>
    </lineage>
</organism>
<gene>
    <name evidence="1" type="ORF">GCM10022210_44450</name>
</gene>
<proteinExistence type="predicted"/>
<evidence type="ECO:0000313" key="1">
    <source>
        <dbReference type="EMBL" id="GAA3987015.1"/>
    </source>
</evidence>
<dbReference type="Proteomes" id="UP001500742">
    <property type="component" value="Unassembled WGS sequence"/>
</dbReference>
<name>A0ABP7QTV2_9SPHI</name>
<evidence type="ECO:0000313" key="2">
    <source>
        <dbReference type="Proteomes" id="UP001500742"/>
    </source>
</evidence>
<reference evidence="2" key="1">
    <citation type="journal article" date="2019" name="Int. J. Syst. Evol. Microbiol.">
        <title>The Global Catalogue of Microorganisms (GCM) 10K type strain sequencing project: providing services to taxonomists for standard genome sequencing and annotation.</title>
        <authorList>
            <consortium name="The Broad Institute Genomics Platform"/>
            <consortium name="The Broad Institute Genome Sequencing Center for Infectious Disease"/>
            <person name="Wu L."/>
            <person name="Ma J."/>
        </authorList>
    </citation>
    <scope>NUCLEOTIDE SEQUENCE [LARGE SCALE GENOMIC DNA]</scope>
    <source>
        <strain evidence="2">JCM 16601</strain>
    </source>
</reference>
<dbReference type="RefSeq" id="WP_259089680.1">
    <property type="nucleotide sequence ID" value="NZ_BAAAZC010000029.1"/>
</dbReference>